<dbReference type="PANTHER" id="PTHR42908:SF3">
    <property type="entry name" value="ELONGATION FACTOR-LIKE GTPASE 1"/>
    <property type="match status" value="1"/>
</dbReference>
<accession>A0ABU7EYJ8</accession>
<protein>
    <recommendedName>
        <fullName evidence="2">Elongation factor-like GTPase 1 domain-containing protein</fullName>
    </recommendedName>
</protein>
<evidence type="ECO:0000313" key="3">
    <source>
        <dbReference type="EMBL" id="MED6292262.1"/>
    </source>
</evidence>
<organism evidence="3 4">
    <name type="scientific">Characodon lateralis</name>
    <dbReference type="NCBI Taxonomy" id="208331"/>
    <lineage>
        <taxon>Eukaryota</taxon>
        <taxon>Metazoa</taxon>
        <taxon>Chordata</taxon>
        <taxon>Craniata</taxon>
        <taxon>Vertebrata</taxon>
        <taxon>Euteleostomi</taxon>
        <taxon>Actinopterygii</taxon>
        <taxon>Neopterygii</taxon>
        <taxon>Teleostei</taxon>
        <taxon>Neoteleostei</taxon>
        <taxon>Acanthomorphata</taxon>
        <taxon>Ovalentaria</taxon>
        <taxon>Atherinomorphae</taxon>
        <taxon>Cyprinodontiformes</taxon>
        <taxon>Goodeidae</taxon>
        <taxon>Characodon</taxon>
    </lineage>
</organism>
<feature type="region of interest" description="Disordered" evidence="1">
    <location>
        <begin position="19"/>
        <end position="38"/>
    </location>
</feature>
<dbReference type="InterPro" id="IPR014721">
    <property type="entry name" value="Ribsml_uS5_D2-typ_fold_subgr"/>
</dbReference>
<dbReference type="Pfam" id="PF25118">
    <property type="entry name" value="EFL1"/>
    <property type="match status" value="1"/>
</dbReference>
<sequence>MVNKELGKQQKVAVIHQVKEEPSQGHSSESQHVDPDGLVTLTTPNRLATVSVRAIPLPQEVTVLLEKSSELIRTLELINLSLREGKTMDINLRTLEAIAELKDHLQNFLQGRKWRNAVEQIWAFGPRRYGTNILLNSIKDYNRPSVWQCLEWRHSNDPARAVASSLRDFDNSIVSGFQLATLSGPMCEEALMGVCFSVERWDVQSSAFSQHPDTLKEDSLSHEAFQEVSSHGNSIDMIAERNLAERRTDAFSGDCYGPVSGQLIASMKEACRHAFQAQPQRLMAAMYTCEIMATGEVLGESVIFIISHRCINLSKLWRTVLSFGKI</sequence>
<evidence type="ECO:0000256" key="1">
    <source>
        <dbReference type="SAM" id="MobiDB-lite"/>
    </source>
</evidence>
<proteinExistence type="predicted"/>
<gene>
    <name evidence="3" type="ORF">CHARACLAT_032076</name>
</gene>
<feature type="compositionally biased region" description="Basic and acidic residues" evidence="1">
    <location>
        <begin position="19"/>
        <end position="35"/>
    </location>
</feature>
<dbReference type="CDD" id="cd01681">
    <property type="entry name" value="aeEF2_snRNP_like_IV"/>
    <property type="match status" value="1"/>
</dbReference>
<comment type="caution">
    <text evidence="3">The sequence shown here is derived from an EMBL/GenBank/DDBJ whole genome shotgun (WGS) entry which is preliminary data.</text>
</comment>
<dbReference type="Proteomes" id="UP001352852">
    <property type="component" value="Unassembled WGS sequence"/>
</dbReference>
<dbReference type="InterPro" id="IPR020568">
    <property type="entry name" value="Ribosomal_Su5_D2-typ_SF"/>
</dbReference>
<dbReference type="EMBL" id="JAHUTJ010071089">
    <property type="protein sequence ID" value="MED6292262.1"/>
    <property type="molecule type" value="Genomic_DNA"/>
</dbReference>
<dbReference type="SUPFAM" id="SSF54211">
    <property type="entry name" value="Ribosomal protein S5 domain 2-like"/>
    <property type="match status" value="1"/>
</dbReference>
<keyword evidence="4" id="KW-1185">Reference proteome</keyword>
<reference evidence="3 4" key="1">
    <citation type="submission" date="2021-06" db="EMBL/GenBank/DDBJ databases">
        <authorList>
            <person name="Palmer J.M."/>
        </authorList>
    </citation>
    <scope>NUCLEOTIDE SEQUENCE [LARGE SCALE GENOMIC DNA]</scope>
    <source>
        <strain evidence="3 4">CL_MEX2019</strain>
        <tissue evidence="3">Muscle</tissue>
    </source>
</reference>
<name>A0ABU7EYJ8_9TELE</name>
<evidence type="ECO:0000313" key="4">
    <source>
        <dbReference type="Proteomes" id="UP001352852"/>
    </source>
</evidence>
<dbReference type="PANTHER" id="PTHR42908">
    <property type="entry name" value="TRANSLATION ELONGATION FACTOR-RELATED"/>
    <property type="match status" value="1"/>
</dbReference>
<dbReference type="InterPro" id="IPR056752">
    <property type="entry name" value="EFL1"/>
</dbReference>
<evidence type="ECO:0000259" key="2">
    <source>
        <dbReference type="Pfam" id="PF25118"/>
    </source>
</evidence>
<feature type="domain" description="Elongation factor-like GTPase 1" evidence="2">
    <location>
        <begin position="53"/>
        <end position="137"/>
    </location>
</feature>
<dbReference type="Gene3D" id="3.30.230.10">
    <property type="match status" value="1"/>
</dbReference>